<sequence>MAFNEFIGNRGGIPLVAATQTTAGSATANAVFSMPNHTFRVMGVAGIMVINFSAATTTATGFEIMVNNNTLPLLASNGEALTALTAGLHIIVFDKQNNKLQLIV</sequence>
<dbReference type="EMBL" id="BK016209">
    <property type="protein sequence ID" value="DAG02378.1"/>
    <property type="molecule type" value="Genomic_DNA"/>
</dbReference>
<reference evidence="1" key="1">
    <citation type="journal article" date="2021" name="Proc. Natl. Acad. Sci. U.S.A.">
        <title>A Catalog of Tens of Thousands of Viruses from Human Metagenomes Reveals Hidden Associations with Chronic Diseases.</title>
        <authorList>
            <person name="Tisza M.J."/>
            <person name="Buck C.B."/>
        </authorList>
    </citation>
    <scope>NUCLEOTIDE SEQUENCE</scope>
    <source>
        <strain evidence="1">CtXt06</strain>
    </source>
</reference>
<protein>
    <submittedName>
        <fullName evidence="1">Uncharacterized protein</fullName>
    </submittedName>
</protein>
<proteinExistence type="predicted"/>
<organism evidence="1">
    <name type="scientific">CrAss-like virus sp. ctXt06</name>
    <dbReference type="NCBI Taxonomy" id="2825837"/>
    <lineage>
        <taxon>Viruses</taxon>
        <taxon>Duplodnaviria</taxon>
        <taxon>Heunggongvirae</taxon>
        <taxon>Uroviricota</taxon>
        <taxon>Caudoviricetes</taxon>
        <taxon>Crassvirales</taxon>
    </lineage>
</organism>
<evidence type="ECO:0000313" key="1">
    <source>
        <dbReference type="EMBL" id="DAG02378.1"/>
    </source>
</evidence>
<accession>A0A8S5V6J9</accession>
<name>A0A8S5V6J9_9CAUD</name>